<comment type="caution">
    <text evidence="1">The sequence shown here is derived from an EMBL/GenBank/DDBJ whole genome shotgun (WGS) entry which is preliminary data.</text>
</comment>
<feature type="non-terminal residue" evidence="1">
    <location>
        <position position="246"/>
    </location>
</feature>
<reference evidence="1" key="1">
    <citation type="journal article" date="2014" name="Front. Microbiol.">
        <title>High frequency of phylogenetically diverse reductive dehalogenase-homologous genes in deep subseafloor sedimentary metagenomes.</title>
        <authorList>
            <person name="Kawai M."/>
            <person name="Futagami T."/>
            <person name="Toyoda A."/>
            <person name="Takaki Y."/>
            <person name="Nishi S."/>
            <person name="Hori S."/>
            <person name="Arai W."/>
            <person name="Tsubouchi T."/>
            <person name="Morono Y."/>
            <person name="Uchiyama I."/>
            <person name="Ito T."/>
            <person name="Fujiyama A."/>
            <person name="Inagaki F."/>
            <person name="Takami H."/>
        </authorList>
    </citation>
    <scope>NUCLEOTIDE SEQUENCE</scope>
    <source>
        <strain evidence="1">Expedition CK06-06</strain>
    </source>
</reference>
<gene>
    <name evidence="1" type="ORF">S01H1_69685</name>
</gene>
<name>X0WDE8_9ZZZZ</name>
<accession>X0WDE8</accession>
<dbReference type="Pfam" id="PF25216">
    <property type="entry name" value="Volactin"/>
    <property type="match status" value="1"/>
</dbReference>
<evidence type="ECO:0000313" key="1">
    <source>
        <dbReference type="EMBL" id="GAG28670.1"/>
    </source>
</evidence>
<sequence length="246" mass="27128">QRDAFFKIVPKSEVNRKAIRTALEGRRADFIIEGDDFIVVGENALLMANERNLNARRPMSKGVLSPQEKSSLPILKLIIKSLIGVGGGNTNLVFSVPADPVDDSFDIHYHTEMLKAYIKEMGFIPTPLNEGFAIAFSELLNDNLTGICVSWGAGLVNIAVCYEGDPVIQFALTKGGDWIDQSVGKAIDLNPTMIQIEKEEGNIDIINPVGKIQEAISVYYGILIDYALDNILFELERSKLPAFREA</sequence>
<dbReference type="AlphaFoldDB" id="X0WDE8"/>
<dbReference type="InterPro" id="IPR057363">
    <property type="entry name" value="Volactin"/>
</dbReference>
<organism evidence="1">
    <name type="scientific">marine sediment metagenome</name>
    <dbReference type="NCBI Taxonomy" id="412755"/>
    <lineage>
        <taxon>unclassified sequences</taxon>
        <taxon>metagenomes</taxon>
        <taxon>ecological metagenomes</taxon>
    </lineage>
</organism>
<protein>
    <submittedName>
        <fullName evidence="1">Uncharacterized protein</fullName>
    </submittedName>
</protein>
<feature type="non-terminal residue" evidence="1">
    <location>
        <position position="1"/>
    </location>
</feature>
<dbReference type="EMBL" id="BARS01046281">
    <property type="protein sequence ID" value="GAG28670.1"/>
    <property type="molecule type" value="Genomic_DNA"/>
</dbReference>
<proteinExistence type="predicted"/>